<dbReference type="GO" id="GO:0051996">
    <property type="term" value="F:squalene synthase [NAD(P)H] activity"/>
    <property type="evidence" value="ECO:0007669"/>
    <property type="project" value="InterPro"/>
</dbReference>
<comment type="pathway">
    <text evidence="4">Carotenoid biosynthesis; phytoene biosynthesis; all-trans-phytoene from geranylgeranyl diphosphate: step 1/1.</text>
</comment>
<comment type="catalytic activity">
    <reaction evidence="1">
        <text>2 (2E,6E,10E)-geranylgeranyl diphosphate = 15-cis-phytoene + 2 diphosphate</text>
        <dbReference type="Rhea" id="RHEA:34475"/>
        <dbReference type="ChEBI" id="CHEBI:27787"/>
        <dbReference type="ChEBI" id="CHEBI:33019"/>
        <dbReference type="ChEBI" id="CHEBI:58756"/>
        <dbReference type="EC" id="2.5.1.32"/>
    </reaction>
</comment>
<dbReference type="OrthoDB" id="6600518at2759"/>
<evidence type="ECO:0000256" key="14">
    <source>
        <dbReference type="ARBA" id="ARBA00023136"/>
    </source>
</evidence>
<dbReference type="PANTHER" id="PTHR31480">
    <property type="entry name" value="BIFUNCTIONAL LYCOPENE CYCLASE/PHYTOENE SYNTHASE"/>
    <property type="match status" value="1"/>
</dbReference>
<keyword evidence="11 19" id="KW-0812">Transmembrane</keyword>
<dbReference type="InterPro" id="IPR002060">
    <property type="entry name" value="Squ/phyt_synthse"/>
</dbReference>
<dbReference type="NCBIfam" id="TIGR03462">
    <property type="entry name" value="CarR_dom_SF"/>
    <property type="match status" value="2"/>
</dbReference>
<comment type="subcellular location">
    <subcellularLocation>
        <location evidence="2">Membrane</location>
        <topology evidence="2">Multi-pass membrane protein</topology>
    </subcellularLocation>
</comment>
<dbReference type="UniPathway" id="UPA00802"/>
<dbReference type="EC" id="5.5.1.19" evidence="7"/>
<comment type="caution">
    <text evidence="20">The sequence shown here is derived from an EMBL/GenBank/DDBJ whole genome shotgun (WGS) entry which is preliminary data.</text>
</comment>
<comment type="similarity">
    <text evidence="6">In the C-terminal section; belongs to the phytoene/squalene synthase family.</text>
</comment>
<dbReference type="Proteomes" id="UP000215305">
    <property type="component" value="Unassembled WGS sequence"/>
</dbReference>
<evidence type="ECO:0000256" key="8">
    <source>
        <dbReference type="ARBA" id="ARBA00012396"/>
    </source>
</evidence>
<dbReference type="Gene3D" id="1.10.600.10">
    <property type="entry name" value="Farnesyl Diphosphate Synthase"/>
    <property type="match status" value="1"/>
</dbReference>
<dbReference type="InterPro" id="IPR044843">
    <property type="entry name" value="Trans_IPPS_bact-type"/>
</dbReference>
<reference evidence="20" key="1">
    <citation type="submission" date="2018-08" db="EMBL/GenBank/DDBJ databases">
        <title>Draft genome sequence of azole-resistant Aspergillus thermomutatus (Neosartorya pseudofischeri) strain HMR AF 39, isolated from a human nasal aspirate.</title>
        <authorList>
            <person name="Parent-Michaud M."/>
            <person name="Dufresne P.J."/>
            <person name="Fournier E."/>
            <person name="Martineau C."/>
            <person name="Moreira S."/>
            <person name="Perkins V."/>
            <person name="De Repentigny L."/>
            <person name="Dufresne S.F."/>
        </authorList>
    </citation>
    <scope>NUCLEOTIDE SEQUENCE [LARGE SCALE GENOMIC DNA]</scope>
    <source>
        <strain evidence="20">HMR AF 39</strain>
    </source>
</reference>
<evidence type="ECO:0000256" key="19">
    <source>
        <dbReference type="SAM" id="Phobius"/>
    </source>
</evidence>
<evidence type="ECO:0000256" key="3">
    <source>
        <dbReference type="ARBA" id="ARBA00005089"/>
    </source>
</evidence>
<dbReference type="GeneID" id="38130124"/>
<dbReference type="RefSeq" id="XP_026618345.1">
    <property type="nucleotide sequence ID" value="XM_026761769.1"/>
</dbReference>
<dbReference type="VEuPathDB" id="FungiDB:CDV56_108150"/>
<dbReference type="CDD" id="cd00683">
    <property type="entry name" value="Trans_IPPS_HH"/>
    <property type="match status" value="1"/>
</dbReference>
<keyword evidence="15" id="KW-0413">Isomerase</keyword>
<dbReference type="GO" id="GO:0016872">
    <property type="term" value="F:intramolecular lyase activity"/>
    <property type="evidence" value="ECO:0007669"/>
    <property type="project" value="InterPro"/>
</dbReference>
<dbReference type="EMBL" id="NKHU02000010">
    <property type="protein sequence ID" value="RHZ66742.1"/>
    <property type="molecule type" value="Genomic_DNA"/>
</dbReference>
<dbReference type="SFLD" id="SFLDG01018">
    <property type="entry name" value="Squalene/Phytoene_Synthase_Lik"/>
    <property type="match status" value="1"/>
</dbReference>
<keyword evidence="10" id="KW-0808">Transferase</keyword>
<organism evidence="20 21">
    <name type="scientific">Aspergillus thermomutatus</name>
    <name type="common">Neosartorya pseudofischeri</name>
    <dbReference type="NCBI Taxonomy" id="41047"/>
    <lineage>
        <taxon>Eukaryota</taxon>
        <taxon>Fungi</taxon>
        <taxon>Dikarya</taxon>
        <taxon>Ascomycota</taxon>
        <taxon>Pezizomycotina</taxon>
        <taxon>Eurotiomycetes</taxon>
        <taxon>Eurotiomycetidae</taxon>
        <taxon>Eurotiales</taxon>
        <taxon>Aspergillaceae</taxon>
        <taxon>Aspergillus</taxon>
        <taxon>Aspergillus subgen. Fumigati</taxon>
    </lineage>
</organism>
<comment type="catalytic activity">
    <reaction evidence="17">
        <text>gamma-carotene = all-trans-beta-carotene</text>
        <dbReference type="Rhea" id="RHEA:32239"/>
        <dbReference type="ChEBI" id="CHEBI:17579"/>
        <dbReference type="ChEBI" id="CHEBI:27740"/>
        <dbReference type="EC" id="5.5.1.19"/>
    </reaction>
</comment>
<dbReference type="Pfam" id="PF00494">
    <property type="entry name" value="SQS_PSY"/>
    <property type="match status" value="1"/>
</dbReference>
<dbReference type="GO" id="GO:0004311">
    <property type="term" value="F:geranylgeranyl diphosphate synthase activity"/>
    <property type="evidence" value="ECO:0007669"/>
    <property type="project" value="InterPro"/>
</dbReference>
<evidence type="ECO:0000256" key="18">
    <source>
        <dbReference type="ARBA" id="ARBA00029335"/>
    </source>
</evidence>
<dbReference type="GO" id="GO:0045436">
    <property type="term" value="F:lycopene beta cyclase activity"/>
    <property type="evidence" value="ECO:0007669"/>
    <property type="project" value="UniProtKB-ARBA"/>
</dbReference>
<comment type="similarity">
    <text evidence="5">In the N-terminal section; belongs to the lycopene beta-cyclase family.</text>
</comment>
<sequence length="557" mass="63209">MGLDYLFVHVKFNLPPALVMTGLYWPFFTRLDFCRITFLISVALIATTPWDSYLIRHNVWTYPSTAVIGKTIFSVPVEEVFFFIIQTYNTSLLYVILTKRFVLPMYLREAGTKFSIRVRNSGMLVLGVMLGLGMACTWVIAYQFMVALPRREILLSIGIPTLYLWYVDRLSLQRGTWVIESGTKLGIQLWDHLDVEEALFFLLTNTMIVLGLVAVDHAVAIAQYEIASGSTSSSEMPSFQKLFSMYMIDRRMEHDERFLESLADAVQRVASRSQSMYMGSAMFQGQLRIDLIFLYSFCRIIDDLVDEAPDRETARRSIQECSRLLHLRFNQVSLSDKEPASTGSLVSSIELLPVSRLSIQPLLGLLQGMRTDLTFDSDKNVHPIATEADLETYAYHVAGTVAASVFELIFSHYGYQSGTDPASSRQIIAAGERMGQALQYVNIARDVDRDAQIGRVYLPTTWLGEFGLTPADVLADPTNPALDHLKRRLLDKADDYYRDTVDAIDRLPNEVRGPIKTTLQSYMGIGRAIREGRYRHRGKKLKVPLWRRLVIAYSAMS</sequence>
<evidence type="ECO:0000256" key="13">
    <source>
        <dbReference type="ARBA" id="ARBA00022989"/>
    </source>
</evidence>
<evidence type="ECO:0000256" key="7">
    <source>
        <dbReference type="ARBA" id="ARBA00012242"/>
    </source>
</evidence>
<evidence type="ECO:0000256" key="5">
    <source>
        <dbReference type="ARBA" id="ARBA00008247"/>
    </source>
</evidence>
<evidence type="ECO:0000313" key="20">
    <source>
        <dbReference type="EMBL" id="RHZ66742.1"/>
    </source>
</evidence>
<dbReference type="EC" id="2.5.1.32" evidence="8"/>
<evidence type="ECO:0000256" key="12">
    <source>
        <dbReference type="ARBA" id="ARBA00022746"/>
    </source>
</evidence>
<dbReference type="SFLD" id="SFLDS00005">
    <property type="entry name" value="Isoprenoid_Synthase_Type_I"/>
    <property type="match status" value="1"/>
</dbReference>
<feature type="transmembrane region" description="Helical" evidence="19">
    <location>
        <begin position="33"/>
        <end position="50"/>
    </location>
</feature>
<dbReference type="AlphaFoldDB" id="A0A397HUN6"/>
<dbReference type="GO" id="GO:0016020">
    <property type="term" value="C:membrane"/>
    <property type="evidence" value="ECO:0007669"/>
    <property type="project" value="UniProtKB-SubCell"/>
</dbReference>
<keyword evidence="21" id="KW-1185">Reference proteome</keyword>
<keyword evidence="16" id="KW-0511">Multifunctional enzyme</keyword>
<dbReference type="SUPFAM" id="SSF48576">
    <property type="entry name" value="Terpenoid synthases"/>
    <property type="match status" value="1"/>
</dbReference>
<name>A0A397HUN6_ASPTH</name>
<dbReference type="SFLD" id="SFLDG01212">
    <property type="entry name" value="Phytoene_synthase_like"/>
    <property type="match status" value="1"/>
</dbReference>
<evidence type="ECO:0000256" key="9">
    <source>
        <dbReference type="ARBA" id="ARBA00018909"/>
    </source>
</evidence>
<dbReference type="PROSITE" id="PS01045">
    <property type="entry name" value="SQUALEN_PHYTOEN_SYN_2"/>
    <property type="match status" value="1"/>
</dbReference>
<evidence type="ECO:0000256" key="6">
    <source>
        <dbReference type="ARBA" id="ARBA00008406"/>
    </source>
</evidence>
<evidence type="ECO:0000256" key="17">
    <source>
        <dbReference type="ARBA" id="ARBA00029313"/>
    </source>
</evidence>
<evidence type="ECO:0000256" key="4">
    <source>
        <dbReference type="ARBA" id="ARBA00005172"/>
    </source>
</evidence>
<dbReference type="UniPathway" id="UPA00799">
    <property type="reaction ID" value="UER00773"/>
</dbReference>
<accession>A0A397HUN6</accession>
<feature type="transmembrane region" description="Helical" evidence="19">
    <location>
        <begin position="80"/>
        <end position="102"/>
    </location>
</feature>
<dbReference type="InterPro" id="IPR017825">
    <property type="entry name" value="Lycopene_cyclase_dom"/>
</dbReference>
<gene>
    <name evidence="20" type="ORF">CDV56_108150</name>
</gene>
<dbReference type="InterPro" id="IPR019845">
    <property type="entry name" value="Squalene/phytoene_synthase_CS"/>
</dbReference>
<dbReference type="STRING" id="41047.A0A397HUN6"/>
<feature type="transmembrane region" description="Helical" evidence="19">
    <location>
        <begin position="123"/>
        <end position="145"/>
    </location>
</feature>
<feature type="transmembrane region" description="Helical" evidence="19">
    <location>
        <begin position="6"/>
        <end position="26"/>
    </location>
</feature>
<keyword evidence="14 19" id="KW-0472">Membrane</keyword>
<comment type="pathway">
    <text evidence="3">Carotenoid biosynthesis; beta-carotene biosynthesis.</text>
</comment>
<evidence type="ECO:0000256" key="1">
    <source>
        <dbReference type="ARBA" id="ARBA00001805"/>
    </source>
</evidence>
<dbReference type="InterPro" id="IPR033904">
    <property type="entry name" value="Trans_IPPS_HH"/>
</dbReference>
<comment type="catalytic activity">
    <reaction evidence="18">
        <text>all-trans-lycopene = gamma-carotene</text>
        <dbReference type="Rhea" id="RHEA:32219"/>
        <dbReference type="ChEBI" id="CHEBI:15948"/>
        <dbReference type="ChEBI" id="CHEBI:27740"/>
        <dbReference type="EC" id="5.5.1.19"/>
    </reaction>
</comment>
<evidence type="ECO:0000256" key="11">
    <source>
        <dbReference type="ARBA" id="ARBA00022692"/>
    </source>
</evidence>
<dbReference type="GO" id="GO:0016117">
    <property type="term" value="P:carotenoid biosynthetic process"/>
    <property type="evidence" value="ECO:0007669"/>
    <property type="project" value="UniProtKB-KW"/>
</dbReference>
<proteinExistence type="inferred from homology"/>
<keyword evidence="12" id="KW-0125">Carotenoid biosynthesis</keyword>
<evidence type="ECO:0000256" key="10">
    <source>
        <dbReference type="ARBA" id="ARBA00022679"/>
    </source>
</evidence>
<dbReference type="InterPro" id="IPR008949">
    <property type="entry name" value="Isoprenoid_synthase_dom_sf"/>
</dbReference>
<protein>
    <recommendedName>
        <fullName evidence="9">Bifunctional lycopene cyclase/phytoene synthase</fullName>
        <ecNumber evidence="8">2.5.1.32</ecNumber>
        <ecNumber evidence="7">5.5.1.19</ecNumber>
    </recommendedName>
</protein>
<evidence type="ECO:0000256" key="15">
    <source>
        <dbReference type="ARBA" id="ARBA00023235"/>
    </source>
</evidence>
<keyword evidence="13 19" id="KW-1133">Transmembrane helix</keyword>
<evidence type="ECO:0000313" key="21">
    <source>
        <dbReference type="Proteomes" id="UP000215305"/>
    </source>
</evidence>
<evidence type="ECO:0000256" key="2">
    <source>
        <dbReference type="ARBA" id="ARBA00004141"/>
    </source>
</evidence>
<evidence type="ECO:0000256" key="16">
    <source>
        <dbReference type="ARBA" id="ARBA00023268"/>
    </source>
</evidence>